<keyword evidence="3" id="KW-0804">Transcription</keyword>
<dbReference type="InterPro" id="IPR009057">
    <property type="entry name" value="Homeodomain-like_sf"/>
</dbReference>
<gene>
    <name evidence="5" type="ORF">ABS361_00875</name>
</gene>
<dbReference type="EMBL" id="CP158568">
    <property type="protein sequence ID" value="XBY44892.1"/>
    <property type="molecule type" value="Genomic_DNA"/>
</dbReference>
<dbReference type="KEGG" id="mflg:ABS361_00875"/>
<dbReference type="PANTHER" id="PTHR46796">
    <property type="entry name" value="HTH-TYPE TRANSCRIPTIONAL ACTIVATOR RHAS-RELATED"/>
    <property type="match status" value="1"/>
</dbReference>
<organism evidence="5">
    <name type="scientific">Methyloraptor flagellatus</name>
    <dbReference type="NCBI Taxonomy" id="3162530"/>
    <lineage>
        <taxon>Bacteria</taxon>
        <taxon>Pseudomonadati</taxon>
        <taxon>Pseudomonadota</taxon>
        <taxon>Alphaproteobacteria</taxon>
        <taxon>Hyphomicrobiales</taxon>
        <taxon>Ancalomicrobiaceae</taxon>
        <taxon>Methyloraptor</taxon>
    </lineage>
</organism>
<dbReference type="SMART" id="SM00342">
    <property type="entry name" value="HTH_ARAC"/>
    <property type="match status" value="1"/>
</dbReference>
<protein>
    <submittedName>
        <fullName evidence="5">Helix-turn-helix domain-containing protein</fullName>
    </submittedName>
</protein>
<sequence length="336" mass="36843">MTDDPPIPSLQVDSRLLPPELGYESWRQMVAPIFDVTPVAPEAAFRCRLSAFHLDELVIGATEFDATRFSRSRRRIRADGLDHVMIQIYTSGGYVGELDRQTVEVQGQVACLDLTREIETTSTASSNITMIVPRDMLPSRALPHGPMANDDAGAVVGGLFADHLVSLMRRLPSMRASSSRYVVDATLALLRASLAPTADALEAAAEPVHDSLLLRARRLIEAELVAGDPNAERLAATLRISRSTLYRLFEPFGGVAAYVMERRLVRARAALRDAGDVRRIGDIATACGFTDASHFSRAFRRRFGVTPVEARREGIVDLAAVPVERADLGTWIHTLI</sequence>
<dbReference type="PRINTS" id="PR00032">
    <property type="entry name" value="HTHARAC"/>
</dbReference>
<dbReference type="RefSeq" id="WP_407049984.1">
    <property type="nucleotide sequence ID" value="NZ_CP158568.1"/>
</dbReference>
<accession>A0AAU7XBD6</accession>
<dbReference type="AlphaFoldDB" id="A0AAU7XBD6"/>
<dbReference type="Pfam" id="PF12833">
    <property type="entry name" value="HTH_18"/>
    <property type="match status" value="1"/>
</dbReference>
<dbReference type="InterPro" id="IPR018060">
    <property type="entry name" value="HTH_AraC"/>
</dbReference>
<dbReference type="SUPFAM" id="SSF46689">
    <property type="entry name" value="Homeodomain-like"/>
    <property type="match status" value="1"/>
</dbReference>
<dbReference type="PROSITE" id="PS01124">
    <property type="entry name" value="HTH_ARAC_FAMILY_2"/>
    <property type="match status" value="1"/>
</dbReference>
<keyword evidence="1" id="KW-0805">Transcription regulation</keyword>
<dbReference type="PROSITE" id="PS00041">
    <property type="entry name" value="HTH_ARAC_FAMILY_1"/>
    <property type="match status" value="1"/>
</dbReference>
<evidence type="ECO:0000256" key="1">
    <source>
        <dbReference type="ARBA" id="ARBA00023015"/>
    </source>
</evidence>
<dbReference type="PANTHER" id="PTHR46796:SF6">
    <property type="entry name" value="ARAC SUBFAMILY"/>
    <property type="match status" value="1"/>
</dbReference>
<name>A0AAU7XBD6_9HYPH</name>
<dbReference type="InterPro" id="IPR020449">
    <property type="entry name" value="Tscrpt_reg_AraC-type_HTH"/>
</dbReference>
<reference evidence="5" key="1">
    <citation type="submission" date="2024-06" db="EMBL/GenBank/DDBJ databases">
        <title>Methylostella associata gen. nov., sp. nov., a novel Ancalomicrobiaceae-affiliated facultatively methylotrophic bacteria that feed on methanotrophs of the genus Methylococcus.</title>
        <authorList>
            <person name="Saltykova V."/>
            <person name="Danilova O.V."/>
            <person name="Oshkin I.Y."/>
            <person name="Belova S.E."/>
            <person name="Pimenov N.V."/>
            <person name="Dedysh S.N."/>
        </authorList>
    </citation>
    <scope>NUCLEOTIDE SEQUENCE</scope>
    <source>
        <strain evidence="5">S20</strain>
    </source>
</reference>
<evidence type="ECO:0000313" key="5">
    <source>
        <dbReference type="EMBL" id="XBY44892.1"/>
    </source>
</evidence>
<feature type="domain" description="HTH araC/xylS-type" evidence="4">
    <location>
        <begin position="214"/>
        <end position="313"/>
    </location>
</feature>
<evidence type="ECO:0000256" key="2">
    <source>
        <dbReference type="ARBA" id="ARBA00023125"/>
    </source>
</evidence>
<dbReference type="Gene3D" id="1.10.10.60">
    <property type="entry name" value="Homeodomain-like"/>
    <property type="match status" value="1"/>
</dbReference>
<dbReference type="GO" id="GO:0043565">
    <property type="term" value="F:sequence-specific DNA binding"/>
    <property type="evidence" value="ECO:0007669"/>
    <property type="project" value="InterPro"/>
</dbReference>
<keyword evidence="2" id="KW-0238">DNA-binding</keyword>
<evidence type="ECO:0000259" key="4">
    <source>
        <dbReference type="PROSITE" id="PS01124"/>
    </source>
</evidence>
<evidence type="ECO:0000256" key="3">
    <source>
        <dbReference type="ARBA" id="ARBA00023163"/>
    </source>
</evidence>
<dbReference type="GO" id="GO:0003700">
    <property type="term" value="F:DNA-binding transcription factor activity"/>
    <property type="evidence" value="ECO:0007669"/>
    <property type="project" value="InterPro"/>
</dbReference>
<proteinExistence type="predicted"/>
<dbReference type="InterPro" id="IPR050204">
    <property type="entry name" value="AraC_XylS_family_regulators"/>
</dbReference>
<dbReference type="InterPro" id="IPR018062">
    <property type="entry name" value="HTH_AraC-typ_CS"/>
</dbReference>